<name>A0ABS5RL63_9MYCO</name>
<evidence type="ECO:0000313" key="3">
    <source>
        <dbReference type="Proteomes" id="UP001519535"/>
    </source>
</evidence>
<evidence type="ECO:0000313" key="2">
    <source>
        <dbReference type="EMBL" id="MBS9535052.1"/>
    </source>
</evidence>
<evidence type="ECO:0008006" key="4">
    <source>
        <dbReference type="Google" id="ProtNLM"/>
    </source>
</evidence>
<evidence type="ECO:0000256" key="1">
    <source>
        <dbReference type="SAM" id="MobiDB-lite"/>
    </source>
</evidence>
<sequence>MTTGLYDLDETFGLAELEQRLLISRNERVAVINAPQKSGLRLLAPGQPQPDQADVVIAFATRKLDLHWIKAAYHAAHSARVAWVIYPKPGQPGTDLRWEWLLQALRQYGLNVVQDVSLGTVWSAARLRPIAPRRRPEVLSVIDGETTESAAQHGKPVGEHLTISDDRAQ</sequence>
<keyword evidence="3" id="KW-1185">Reference proteome</keyword>
<feature type="region of interest" description="Disordered" evidence="1">
    <location>
        <begin position="146"/>
        <end position="169"/>
    </location>
</feature>
<dbReference type="EMBL" id="JAHCLR010000035">
    <property type="protein sequence ID" value="MBS9535052.1"/>
    <property type="molecule type" value="Genomic_DNA"/>
</dbReference>
<dbReference type="RefSeq" id="WP_214093918.1">
    <property type="nucleotide sequence ID" value="NZ_JAHCLR010000035.1"/>
</dbReference>
<reference evidence="2 3" key="1">
    <citation type="submission" date="2021-05" db="EMBL/GenBank/DDBJ databases">
        <title>Mycobacterium acidophilum sp. nov., an extremely acid-tolerant member of the genus Mycobacterium.</title>
        <authorList>
            <person name="Xia J."/>
        </authorList>
    </citation>
    <scope>NUCLEOTIDE SEQUENCE [LARGE SCALE GENOMIC DNA]</scope>
    <source>
        <strain evidence="2 3">M1</strain>
    </source>
</reference>
<comment type="caution">
    <text evidence="2">The sequence shown here is derived from an EMBL/GenBank/DDBJ whole genome shotgun (WGS) entry which is preliminary data.</text>
</comment>
<accession>A0ABS5RL63</accession>
<protein>
    <recommendedName>
        <fullName evidence="4">DUF3052 domain-containing protein</fullName>
    </recommendedName>
</protein>
<feature type="compositionally biased region" description="Basic and acidic residues" evidence="1">
    <location>
        <begin position="156"/>
        <end position="169"/>
    </location>
</feature>
<gene>
    <name evidence="2" type="ORF">KIH27_15795</name>
</gene>
<organism evidence="2 3">
    <name type="scientific">Mycolicibacter acidiphilus</name>
    <dbReference type="NCBI Taxonomy" id="2835306"/>
    <lineage>
        <taxon>Bacteria</taxon>
        <taxon>Bacillati</taxon>
        <taxon>Actinomycetota</taxon>
        <taxon>Actinomycetes</taxon>
        <taxon>Mycobacteriales</taxon>
        <taxon>Mycobacteriaceae</taxon>
        <taxon>Mycolicibacter</taxon>
    </lineage>
</organism>
<dbReference type="Proteomes" id="UP001519535">
    <property type="component" value="Unassembled WGS sequence"/>
</dbReference>
<proteinExistence type="predicted"/>